<feature type="transmembrane region" description="Helical" evidence="5">
    <location>
        <begin position="6"/>
        <end position="22"/>
    </location>
</feature>
<keyword evidence="2" id="KW-0479">Metal-binding</keyword>
<accession>A0A811P576</accession>
<dbReference type="SUPFAM" id="SSF48264">
    <property type="entry name" value="Cytochrome P450"/>
    <property type="match status" value="1"/>
</dbReference>
<evidence type="ECO:0000256" key="2">
    <source>
        <dbReference type="ARBA" id="ARBA00022723"/>
    </source>
</evidence>
<comment type="caution">
    <text evidence="6">The sequence shown here is derived from an EMBL/GenBank/DDBJ whole genome shotgun (WGS) entry which is preliminary data.</text>
</comment>
<organism evidence="6 7">
    <name type="scientific">Miscanthus lutarioriparius</name>
    <dbReference type="NCBI Taxonomy" id="422564"/>
    <lineage>
        <taxon>Eukaryota</taxon>
        <taxon>Viridiplantae</taxon>
        <taxon>Streptophyta</taxon>
        <taxon>Embryophyta</taxon>
        <taxon>Tracheophyta</taxon>
        <taxon>Spermatophyta</taxon>
        <taxon>Magnoliopsida</taxon>
        <taxon>Liliopsida</taxon>
        <taxon>Poales</taxon>
        <taxon>Poaceae</taxon>
        <taxon>PACMAD clade</taxon>
        <taxon>Panicoideae</taxon>
        <taxon>Andropogonodae</taxon>
        <taxon>Andropogoneae</taxon>
        <taxon>Saccharinae</taxon>
        <taxon>Miscanthus</taxon>
    </lineage>
</organism>
<comment type="similarity">
    <text evidence="1">Belongs to the cytochrome P450 family.</text>
</comment>
<evidence type="ECO:0000313" key="6">
    <source>
        <dbReference type="EMBL" id="CAD6237717.1"/>
    </source>
</evidence>
<keyword evidence="5" id="KW-0472">Membrane</keyword>
<dbReference type="GO" id="GO:0005506">
    <property type="term" value="F:iron ion binding"/>
    <property type="evidence" value="ECO:0007669"/>
    <property type="project" value="InterPro"/>
</dbReference>
<evidence type="ECO:0000256" key="5">
    <source>
        <dbReference type="SAM" id="Phobius"/>
    </source>
</evidence>
<proteinExistence type="inferred from homology"/>
<keyword evidence="7" id="KW-1185">Reference proteome</keyword>
<keyword evidence="5" id="KW-1133">Transmembrane helix</keyword>
<protein>
    <recommendedName>
        <fullName evidence="8">Cytochrome P450</fullName>
    </recommendedName>
</protein>
<keyword evidence="3" id="KW-0560">Oxidoreductase</keyword>
<dbReference type="Proteomes" id="UP000604825">
    <property type="component" value="Unassembled WGS sequence"/>
</dbReference>
<gene>
    <name evidence="6" type="ORF">NCGR_LOCUS25152</name>
</gene>
<evidence type="ECO:0000313" key="7">
    <source>
        <dbReference type="Proteomes" id="UP000604825"/>
    </source>
</evidence>
<dbReference type="GO" id="GO:0016705">
    <property type="term" value="F:oxidoreductase activity, acting on paired donors, with incorporation or reduction of molecular oxygen"/>
    <property type="evidence" value="ECO:0007669"/>
    <property type="project" value="InterPro"/>
</dbReference>
<evidence type="ECO:0008006" key="8">
    <source>
        <dbReference type="Google" id="ProtNLM"/>
    </source>
</evidence>
<dbReference type="AlphaFoldDB" id="A0A811P576"/>
<dbReference type="EMBL" id="CAJGYO010000006">
    <property type="protein sequence ID" value="CAD6237717.1"/>
    <property type="molecule type" value="Genomic_DNA"/>
</dbReference>
<evidence type="ECO:0000256" key="4">
    <source>
        <dbReference type="ARBA" id="ARBA00023004"/>
    </source>
</evidence>
<keyword evidence="5" id="KW-0812">Transmembrane</keyword>
<keyword evidence="4" id="KW-0408">Iron</keyword>
<dbReference type="InterPro" id="IPR036396">
    <property type="entry name" value="Cyt_P450_sf"/>
</dbReference>
<dbReference type="Gene3D" id="1.10.630.10">
    <property type="entry name" value="Cytochrome P450"/>
    <property type="match status" value="1"/>
</dbReference>
<dbReference type="Pfam" id="PF00067">
    <property type="entry name" value="p450"/>
    <property type="match status" value="1"/>
</dbReference>
<name>A0A811P576_9POAL</name>
<dbReference type="GO" id="GO:0020037">
    <property type="term" value="F:heme binding"/>
    <property type="evidence" value="ECO:0007669"/>
    <property type="project" value="InterPro"/>
</dbReference>
<dbReference type="InterPro" id="IPR001128">
    <property type="entry name" value="Cyt_P450"/>
</dbReference>
<dbReference type="OrthoDB" id="1470350at2759"/>
<dbReference type="GO" id="GO:0004497">
    <property type="term" value="F:monooxygenase activity"/>
    <property type="evidence" value="ECO:0007669"/>
    <property type="project" value="InterPro"/>
</dbReference>
<sequence>MEAIHLAYVLVFLLPVVFLLRLRRRGPPLTKRPATTTAHCPHPQQKLALHAFLSRSLRRFTDGVLDVHLRRLFLLLLDAASTRDGGAVDLQDALRRFGFRAICHVAFSIESVDGGVDYPVMQEALFVAFDTTIAISFRRALTQATFVRRLTKLLDVGKSRRLREAVHVIDAYAMSVVESKAAACHRNGVDDGSADLLLRFMAAMDDDGGDGGSELGAMFPTPAAKLRFLRDMVVTFVLVGKDTTSSALTRFLRLLLANPRSRRRARTRGSASLSCDSDGE</sequence>
<reference evidence="6" key="1">
    <citation type="submission" date="2020-10" db="EMBL/GenBank/DDBJ databases">
        <authorList>
            <person name="Han B."/>
            <person name="Lu T."/>
            <person name="Zhao Q."/>
            <person name="Huang X."/>
            <person name="Zhao Y."/>
        </authorList>
    </citation>
    <scope>NUCLEOTIDE SEQUENCE</scope>
</reference>
<dbReference type="PANTHER" id="PTHR24296">
    <property type="entry name" value="CYTOCHROME P450"/>
    <property type="match status" value="1"/>
</dbReference>
<evidence type="ECO:0000256" key="1">
    <source>
        <dbReference type="ARBA" id="ARBA00010617"/>
    </source>
</evidence>
<evidence type="ECO:0000256" key="3">
    <source>
        <dbReference type="ARBA" id="ARBA00023002"/>
    </source>
</evidence>